<evidence type="ECO:0000256" key="8">
    <source>
        <dbReference type="ARBA" id="ARBA00022989"/>
    </source>
</evidence>
<dbReference type="EMBL" id="ACBY02000023">
    <property type="protein sequence ID" value="EFB75737.1"/>
    <property type="molecule type" value="Genomic_DNA"/>
</dbReference>
<dbReference type="SMART" id="SM00388">
    <property type="entry name" value="HisKA"/>
    <property type="match status" value="1"/>
</dbReference>
<dbReference type="EC" id="2.7.13.3" evidence="3"/>
<keyword evidence="9" id="KW-0902">Two-component regulatory system</keyword>
<keyword evidence="7 13" id="KW-0418">Kinase</keyword>
<evidence type="ECO:0000256" key="10">
    <source>
        <dbReference type="ARBA" id="ARBA00023136"/>
    </source>
</evidence>
<evidence type="ECO:0000259" key="12">
    <source>
        <dbReference type="PROSITE" id="PS50109"/>
    </source>
</evidence>
<comment type="catalytic activity">
    <reaction evidence="1">
        <text>ATP + protein L-histidine = ADP + protein N-phospho-L-histidine.</text>
        <dbReference type="EC" id="2.7.13.3"/>
    </reaction>
</comment>
<dbReference type="PANTHER" id="PTHR45436">
    <property type="entry name" value="SENSOR HISTIDINE KINASE YKOH"/>
    <property type="match status" value="1"/>
</dbReference>
<keyword evidence="5" id="KW-0808">Transferase</keyword>
<protein>
    <recommendedName>
        <fullName evidence="3">histidine kinase</fullName>
        <ecNumber evidence="3">2.7.13.3</ecNumber>
    </recommendedName>
</protein>
<sequence>MKTFVRLIRRYVLLAVGLSLLLIVLALALVVWIGVQFGLVWQREVTYSYEEIADHLQQNDAGQFLFDEQDEAYWLDGYEWAMVLDDGGTVIWQYQLPRELDRRYTASEIAVFSRWYLEDYPVFCQVREYGLLVLGMPKDSLWKYSFWTYPDLIEWIFYRGTSLLAGVLVLILVLCLVFSWRGAKSLGTVADGLDTLAEGRTVQLPTRGFAGELAEKLNRTSAQIQYRNEIIQRRDTARTNWIAGVSHDIRTPLSLILGWSEQLQQDATLPDGARHKAEGIRLQSEKIRSLVEDLNLTSKLQYGAQPLRREAVQAGPILRKLVADFCNSPLADGCEIELNMTREAEQAVIQADQALLARAVENILGNSVRHNRGAVRCWVTATMEEACLCLTVTDDGVGYPARVLEALQSGRVEENTPHILGLHVVEQILQAHGGKVLFSQNEPKGSRVEMHLPVA</sequence>
<evidence type="ECO:0000256" key="7">
    <source>
        <dbReference type="ARBA" id="ARBA00022777"/>
    </source>
</evidence>
<dbReference type="RefSeq" id="WP_007046897.1">
    <property type="nucleotide sequence ID" value="NZ_GG704769.1"/>
</dbReference>
<evidence type="ECO:0000313" key="13">
    <source>
        <dbReference type="EMBL" id="EFB75737.1"/>
    </source>
</evidence>
<dbReference type="PANTHER" id="PTHR45436:SF5">
    <property type="entry name" value="SENSOR HISTIDINE KINASE TRCS"/>
    <property type="match status" value="1"/>
</dbReference>
<evidence type="ECO:0000256" key="6">
    <source>
        <dbReference type="ARBA" id="ARBA00022692"/>
    </source>
</evidence>
<dbReference type="GO" id="GO:0005886">
    <property type="term" value="C:plasma membrane"/>
    <property type="evidence" value="ECO:0007669"/>
    <property type="project" value="TreeGrafter"/>
</dbReference>
<dbReference type="Pfam" id="PF00512">
    <property type="entry name" value="HisKA"/>
    <property type="match status" value="1"/>
</dbReference>
<evidence type="ECO:0000256" key="11">
    <source>
        <dbReference type="SAM" id="Phobius"/>
    </source>
</evidence>
<dbReference type="SMART" id="SM00387">
    <property type="entry name" value="HATPase_c"/>
    <property type="match status" value="1"/>
</dbReference>
<dbReference type="SUPFAM" id="SSF47384">
    <property type="entry name" value="Homodimeric domain of signal transducing histidine kinase"/>
    <property type="match status" value="1"/>
</dbReference>
<feature type="transmembrane region" description="Helical" evidence="11">
    <location>
        <begin position="156"/>
        <end position="178"/>
    </location>
</feature>
<dbReference type="OrthoDB" id="368131at2"/>
<dbReference type="InterPro" id="IPR036097">
    <property type="entry name" value="HisK_dim/P_sf"/>
</dbReference>
<evidence type="ECO:0000256" key="5">
    <source>
        <dbReference type="ARBA" id="ARBA00022679"/>
    </source>
</evidence>
<dbReference type="HOGENOM" id="CLU_000445_89_26_9"/>
<dbReference type="InterPro" id="IPR036890">
    <property type="entry name" value="HATPase_C_sf"/>
</dbReference>
<evidence type="ECO:0000256" key="4">
    <source>
        <dbReference type="ARBA" id="ARBA00022553"/>
    </source>
</evidence>
<gene>
    <name evidence="13" type="ORF">SUBVAR_05512</name>
</gene>
<dbReference type="InterPro" id="IPR003594">
    <property type="entry name" value="HATPase_dom"/>
</dbReference>
<dbReference type="CDD" id="cd00082">
    <property type="entry name" value="HisKA"/>
    <property type="match status" value="1"/>
</dbReference>
<dbReference type="AlphaFoldDB" id="D1PMF2"/>
<evidence type="ECO:0000313" key="14">
    <source>
        <dbReference type="Proteomes" id="UP000003438"/>
    </source>
</evidence>
<keyword evidence="4" id="KW-0597">Phosphoprotein</keyword>
<dbReference type="InterPro" id="IPR050428">
    <property type="entry name" value="TCS_sensor_his_kinase"/>
</dbReference>
<comment type="subcellular location">
    <subcellularLocation>
        <location evidence="2">Membrane</location>
    </subcellularLocation>
</comment>
<dbReference type="GO" id="GO:0000155">
    <property type="term" value="F:phosphorelay sensor kinase activity"/>
    <property type="evidence" value="ECO:0007669"/>
    <property type="project" value="InterPro"/>
</dbReference>
<dbReference type="PROSITE" id="PS50109">
    <property type="entry name" value="HIS_KIN"/>
    <property type="match status" value="1"/>
</dbReference>
<evidence type="ECO:0000256" key="2">
    <source>
        <dbReference type="ARBA" id="ARBA00004370"/>
    </source>
</evidence>
<feature type="transmembrane region" description="Helical" evidence="11">
    <location>
        <begin position="12"/>
        <end position="35"/>
    </location>
</feature>
<dbReference type="Pfam" id="PF02518">
    <property type="entry name" value="HATPase_c"/>
    <property type="match status" value="1"/>
</dbReference>
<dbReference type="PRINTS" id="PR00344">
    <property type="entry name" value="BCTRLSENSOR"/>
</dbReference>
<evidence type="ECO:0000256" key="3">
    <source>
        <dbReference type="ARBA" id="ARBA00012438"/>
    </source>
</evidence>
<reference evidence="13" key="1">
    <citation type="submission" date="2009-12" db="EMBL/GenBank/DDBJ databases">
        <authorList>
            <person name="Weinstock G."/>
            <person name="Sodergren E."/>
            <person name="Clifton S."/>
            <person name="Fulton L."/>
            <person name="Fulton B."/>
            <person name="Courtney L."/>
            <person name="Fronick C."/>
            <person name="Harrison M."/>
            <person name="Strong C."/>
            <person name="Farmer C."/>
            <person name="Delahaunty K."/>
            <person name="Markovic C."/>
            <person name="Hall O."/>
            <person name="Minx P."/>
            <person name="Tomlinson C."/>
            <person name="Mitreva M."/>
            <person name="Nelson J."/>
            <person name="Hou S."/>
            <person name="Wollam A."/>
            <person name="Pepin K.H."/>
            <person name="Johnson M."/>
            <person name="Bhonagiri V."/>
            <person name="Nash W.E."/>
            <person name="Warren W."/>
            <person name="Chinwalla A."/>
            <person name="Mardis E.R."/>
            <person name="Wilson R.K."/>
        </authorList>
    </citation>
    <scope>NUCLEOTIDE SEQUENCE [LARGE SCALE GENOMIC DNA]</scope>
    <source>
        <strain evidence="13">DSM 15176</strain>
    </source>
</reference>
<dbReference type="SUPFAM" id="SSF55874">
    <property type="entry name" value="ATPase domain of HSP90 chaperone/DNA topoisomerase II/histidine kinase"/>
    <property type="match status" value="1"/>
</dbReference>
<keyword evidence="14" id="KW-1185">Reference proteome</keyword>
<dbReference type="Gene3D" id="3.30.565.10">
    <property type="entry name" value="Histidine kinase-like ATPase, C-terminal domain"/>
    <property type="match status" value="1"/>
</dbReference>
<dbReference type="InterPro" id="IPR005467">
    <property type="entry name" value="His_kinase_dom"/>
</dbReference>
<organism evidence="13 14">
    <name type="scientific">Subdoligranulum variabile DSM 15176</name>
    <dbReference type="NCBI Taxonomy" id="411471"/>
    <lineage>
        <taxon>Bacteria</taxon>
        <taxon>Bacillati</taxon>
        <taxon>Bacillota</taxon>
        <taxon>Clostridia</taxon>
        <taxon>Eubacteriales</taxon>
        <taxon>Oscillospiraceae</taxon>
        <taxon>Subdoligranulum</taxon>
    </lineage>
</organism>
<name>D1PMF2_9FIRM</name>
<dbReference type="Gene3D" id="1.10.287.130">
    <property type="match status" value="1"/>
</dbReference>
<feature type="domain" description="Histidine kinase" evidence="12">
    <location>
        <begin position="244"/>
        <end position="455"/>
    </location>
</feature>
<dbReference type="Proteomes" id="UP000003438">
    <property type="component" value="Unassembled WGS sequence"/>
</dbReference>
<evidence type="ECO:0000256" key="1">
    <source>
        <dbReference type="ARBA" id="ARBA00000085"/>
    </source>
</evidence>
<keyword evidence="8 11" id="KW-1133">Transmembrane helix</keyword>
<comment type="caution">
    <text evidence="13">The sequence shown here is derived from an EMBL/GenBank/DDBJ whole genome shotgun (WGS) entry which is preliminary data.</text>
</comment>
<dbReference type="CDD" id="cd00075">
    <property type="entry name" value="HATPase"/>
    <property type="match status" value="1"/>
</dbReference>
<dbReference type="InterPro" id="IPR003661">
    <property type="entry name" value="HisK_dim/P_dom"/>
</dbReference>
<keyword evidence="10 11" id="KW-0472">Membrane</keyword>
<dbReference type="eggNOG" id="COG2205">
    <property type="taxonomic scope" value="Bacteria"/>
</dbReference>
<evidence type="ECO:0000256" key="9">
    <source>
        <dbReference type="ARBA" id="ARBA00023012"/>
    </source>
</evidence>
<keyword evidence="6 11" id="KW-0812">Transmembrane</keyword>
<accession>D1PMF2</accession>
<dbReference type="STRING" id="411471.SUBVAR_05512"/>
<proteinExistence type="predicted"/>
<dbReference type="InterPro" id="IPR004358">
    <property type="entry name" value="Sig_transdc_His_kin-like_C"/>
</dbReference>